<comment type="caution">
    <text evidence="1">The sequence shown here is derived from an EMBL/GenBank/DDBJ whole genome shotgun (WGS) entry which is preliminary data.</text>
</comment>
<dbReference type="AlphaFoldDB" id="A0AAD4D1J3"/>
<keyword evidence="2" id="KW-1185">Reference proteome</keyword>
<reference evidence="1" key="1">
    <citation type="journal article" date="2020" name="Fungal Divers.">
        <title>Resolving the Mortierellaceae phylogeny through synthesis of multi-gene phylogenetics and phylogenomics.</title>
        <authorList>
            <person name="Vandepol N."/>
            <person name="Liber J."/>
            <person name="Desiro A."/>
            <person name="Na H."/>
            <person name="Kennedy M."/>
            <person name="Barry K."/>
            <person name="Grigoriev I.V."/>
            <person name="Miller A.N."/>
            <person name="O'Donnell K."/>
            <person name="Stajich J.E."/>
            <person name="Bonito G."/>
        </authorList>
    </citation>
    <scope>NUCLEOTIDE SEQUENCE</scope>
    <source>
        <strain evidence="1">NRRL 28262</strain>
    </source>
</reference>
<evidence type="ECO:0000313" key="2">
    <source>
        <dbReference type="Proteomes" id="UP001194580"/>
    </source>
</evidence>
<proteinExistence type="predicted"/>
<dbReference type="Proteomes" id="UP001194580">
    <property type="component" value="Unassembled WGS sequence"/>
</dbReference>
<accession>A0AAD4D1J3</accession>
<evidence type="ECO:0000313" key="1">
    <source>
        <dbReference type="EMBL" id="KAG0255149.1"/>
    </source>
</evidence>
<dbReference type="EMBL" id="JAAAIL010002704">
    <property type="protein sequence ID" value="KAG0255149.1"/>
    <property type="molecule type" value="Genomic_DNA"/>
</dbReference>
<gene>
    <name evidence="1" type="ORF">BGZ95_005853</name>
</gene>
<name>A0AAD4D1J3_9FUNG</name>
<protein>
    <submittedName>
        <fullName evidence="1">Uncharacterized protein</fullName>
    </submittedName>
</protein>
<sequence length="255" mass="28781">MDILRYASATAYLRIPIGHVRPVDGLHITEPTSVGNDFDTQGAGDSMDAIGKGLGSIGDGWKKLSDSIANRASETVTREICLGFAQYEHTVKTLSGQGLDQEHFVKVVDGLIKMAKVRDPDVKDLKRSMELLEIFPNITWTGTTVSYTSDDGFHRFFYFYKYISEITQKIDIVFGMISATFRIAPDVLIIRKNKVRWLGLDRSDTVEFRNVPHTLSPNDTKLLDTYFEVVLYRKLALVQHLPFPDYPDMGPVCPR</sequence>
<organism evidence="1 2">
    <name type="scientific">Linnemannia exigua</name>
    <dbReference type="NCBI Taxonomy" id="604196"/>
    <lineage>
        <taxon>Eukaryota</taxon>
        <taxon>Fungi</taxon>
        <taxon>Fungi incertae sedis</taxon>
        <taxon>Mucoromycota</taxon>
        <taxon>Mortierellomycotina</taxon>
        <taxon>Mortierellomycetes</taxon>
        <taxon>Mortierellales</taxon>
        <taxon>Mortierellaceae</taxon>
        <taxon>Linnemannia</taxon>
    </lineage>
</organism>